<gene>
    <name evidence="7" type="ORF">FA10DRAFT_150923</name>
</gene>
<dbReference type="PANTHER" id="PTHR42943">
    <property type="entry name" value="GLUTATHIONE S-TRANSFERASE KAPPA"/>
    <property type="match status" value="1"/>
</dbReference>
<dbReference type="InterPro" id="IPR051924">
    <property type="entry name" value="GST_Kappa/NadH"/>
</dbReference>
<evidence type="ECO:0000256" key="1">
    <source>
        <dbReference type="ARBA" id="ARBA00006494"/>
    </source>
</evidence>
<dbReference type="GO" id="GO:0004602">
    <property type="term" value="F:glutathione peroxidase activity"/>
    <property type="evidence" value="ECO:0007669"/>
    <property type="project" value="TreeGrafter"/>
</dbReference>
<feature type="domain" description="DSBA-like thioredoxin" evidence="6">
    <location>
        <begin position="23"/>
        <end position="230"/>
    </location>
</feature>
<keyword evidence="8" id="KW-1185">Reference proteome</keyword>
<dbReference type="Gene3D" id="3.40.30.10">
    <property type="entry name" value="Glutaredoxin"/>
    <property type="match status" value="1"/>
</dbReference>
<dbReference type="GO" id="GO:0005739">
    <property type="term" value="C:mitochondrion"/>
    <property type="evidence" value="ECO:0007669"/>
    <property type="project" value="TreeGrafter"/>
</dbReference>
<dbReference type="STRING" id="215250.A0A316YNP4"/>
<proteinExistence type="inferred from homology"/>
<evidence type="ECO:0000313" key="7">
    <source>
        <dbReference type="EMBL" id="PWN89673.1"/>
    </source>
</evidence>
<evidence type="ECO:0000256" key="3">
    <source>
        <dbReference type="ARBA" id="ARBA00047960"/>
    </source>
</evidence>
<reference evidence="7 8" key="1">
    <citation type="journal article" date="2018" name="Mol. Biol. Evol.">
        <title>Broad Genomic Sampling Reveals a Smut Pathogenic Ancestry of the Fungal Clade Ustilaginomycotina.</title>
        <authorList>
            <person name="Kijpornyongpan T."/>
            <person name="Mondo S.J."/>
            <person name="Barry K."/>
            <person name="Sandor L."/>
            <person name="Lee J."/>
            <person name="Lipzen A."/>
            <person name="Pangilinan J."/>
            <person name="LaButti K."/>
            <person name="Hainaut M."/>
            <person name="Henrissat B."/>
            <person name="Grigoriev I.V."/>
            <person name="Spatafora J.W."/>
            <person name="Aime M.C."/>
        </authorList>
    </citation>
    <scope>NUCLEOTIDE SEQUENCE [LARGE SCALE GENOMIC DNA]</scope>
    <source>
        <strain evidence="7 8">MCA 4198</strain>
    </source>
</reference>
<dbReference type="InterPro" id="IPR001853">
    <property type="entry name" value="DSBA-like_thioredoxin_dom"/>
</dbReference>
<dbReference type="InParanoid" id="A0A316YNP4"/>
<dbReference type="SUPFAM" id="SSF52833">
    <property type="entry name" value="Thioredoxin-like"/>
    <property type="match status" value="1"/>
</dbReference>
<dbReference type="EMBL" id="KZ819637">
    <property type="protein sequence ID" value="PWN89673.1"/>
    <property type="molecule type" value="Genomic_DNA"/>
</dbReference>
<dbReference type="GeneID" id="37040014"/>
<dbReference type="OrthoDB" id="4664297at2759"/>
<dbReference type="RefSeq" id="XP_025376871.1">
    <property type="nucleotide sequence ID" value="XM_025518098.1"/>
</dbReference>
<feature type="active site" description="Nucleophile" evidence="5">
    <location>
        <position position="31"/>
    </location>
</feature>
<evidence type="ECO:0000256" key="2">
    <source>
        <dbReference type="ARBA" id="ARBA00022679"/>
    </source>
</evidence>
<dbReference type="PIRSF" id="PIRSF006386">
    <property type="entry name" value="HCCAis_GSTk"/>
    <property type="match status" value="1"/>
</dbReference>
<dbReference type="InterPro" id="IPR014440">
    <property type="entry name" value="HCCAis_GSTk"/>
</dbReference>
<comment type="similarity">
    <text evidence="1 4">Belongs to the GST superfamily. Kappa family.</text>
</comment>
<evidence type="ECO:0000256" key="4">
    <source>
        <dbReference type="PIRNR" id="PIRNR006386"/>
    </source>
</evidence>
<keyword evidence="2 4" id="KW-0808">Transferase</keyword>
<dbReference type="Pfam" id="PF01323">
    <property type="entry name" value="DSBA"/>
    <property type="match status" value="1"/>
</dbReference>
<dbReference type="FunFam" id="3.40.30.10:FF:000096">
    <property type="entry name" value="Glutathione S-transferase kappa"/>
    <property type="match status" value="1"/>
</dbReference>
<organism evidence="7 8">
    <name type="scientific">Acaromyces ingoldii</name>
    <dbReference type="NCBI Taxonomy" id="215250"/>
    <lineage>
        <taxon>Eukaryota</taxon>
        <taxon>Fungi</taxon>
        <taxon>Dikarya</taxon>
        <taxon>Basidiomycota</taxon>
        <taxon>Ustilaginomycotina</taxon>
        <taxon>Exobasidiomycetes</taxon>
        <taxon>Exobasidiales</taxon>
        <taxon>Cryptobasidiaceae</taxon>
        <taxon>Acaromyces</taxon>
    </lineage>
</organism>
<protein>
    <recommendedName>
        <fullName evidence="4">Glutathione S-transferase kappa</fullName>
        <ecNumber evidence="4">2.5.1.18</ecNumber>
    </recommendedName>
</protein>
<dbReference type="GO" id="GO:0005777">
    <property type="term" value="C:peroxisome"/>
    <property type="evidence" value="ECO:0007669"/>
    <property type="project" value="TreeGrafter"/>
</dbReference>
<dbReference type="AlphaFoldDB" id="A0A316YNP4"/>
<dbReference type="GO" id="GO:0004364">
    <property type="term" value="F:glutathione transferase activity"/>
    <property type="evidence" value="ECO:0007669"/>
    <property type="project" value="UniProtKB-UniRule"/>
</dbReference>
<accession>A0A316YNP4</accession>
<dbReference type="Proteomes" id="UP000245768">
    <property type="component" value="Unassembled WGS sequence"/>
</dbReference>
<comment type="catalytic activity">
    <reaction evidence="3 4">
        <text>RX + glutathione = an S-substituted glutathione + a halide anion + H(+)</text>
        <dbReference type="Rhea" id="RHEA:16437"/>
        <dbReference type="ChEBI" id="CHEBI:15378"/>
        <dbReference type="ChEBI" id="CHEBI:16042"/>
        <dbReference type="ChEBI" id="CHEBI:17792"/>
        <dbReference type="ChEBI" id="CHEBI:57925"/>
        <dbReference type="ChEBI" id="CHEBI:90779"/>
        <dbReference type="EC" id="2.5.1.18"/>
    </reaction>
</comment>
<dbReference type="GO" id="GO:0006749">
    <property type="term" value="P:glutathione metabolic process"/>
    <property type="evidence" value="ECO:0007669"/>
    <property type="project" value="TreeGrafter"/>
</dbReference>
<dbReference type="InterPro" id="IPR036249">
    <property type="entry name" value="Thioredoxin-like_sf"/>
</dbReference>
<evidence type="ECO:0000313" key="8">
    <source>
        <dbReference type="Proteomes" id="UP000245768"/>
    </source>
</evidence>
<dbReference type="PANTHER" id="PTHR42943:SF2">
    <property type="entry name" value="GLUTATHIONE S-TRANSFERASE KAPPA 1"/>
    <property type="match status" value="1"/>
</dbReference>
<evidence type="ECO:0000259" key="6">
    <source>
        <dbReference type="Pfam" id="PF01323"/>
    </source>
</evidence>
<sequence length="246" mass="27367">MLPRLAALRPLSTAAMSAKKNLISFHYDVVSPWSLIAFEVLLRLRPAWDCDLDLRPMNQNYIMKFSQNKPPMFVPNKGAYMSLELRRAASLFGVEGLSMPSGFPVDTTGAQLVLRALKDASDSEALAQATRAFMSAVWKEDRPVKTAADIKAVLVDSKIRLPAPASTDLDAFIARALEKDSFARLKEETRILVEEEGAFGVPWIIVTRASDGRTEKWFGSDRFEQIAAFLGQPYKGVFGDSRIPRL</sequence>
<evidence type="ECO:0000256" key="5">
    <source>
        <dbReference type="PIRSR" id="PIRSR006386-1"/>
    </source>
</evidence>
<name>A0A316YNP4_9BASI</name>
<dbReference type="EC" id="2.5.1.18" evidence="4"/>